<dbReference type="AlphaFoldDB" id="A0A9N8ZFE4"/>
<comment type="caution">
    <text evidence="1">The sequence shown here is derived from an EMBL/GenBank/DDBJ whole genome shotgun (WGS) entry which is preliminary data.</text>
</comment>
<proteinExistence type="predicted"/>
<keyword evidence="2" id="KW-1185">Reference proteome</keyword>
<reference evidence="1" key="1">
    <citation type="submission" date="2021-06" db="EMBL/GenBank/DDBJ databases">
        <authorList>
            <person name="Kallberg Y."/>
            <person name="Tangrot J."/>
            <person name="Rosling A."/>
        </authorList>
    </citation>
    <scope>NUCLEOTIDE SEQUENCE</scope>
    <source>
        <strain evidence="1">AZ414A</strain>
    </source>
</reference>
<accession>A0A9N8ZFE4</accession>
<gene>
    <name evidence="1" type="ORF">DEBURN_LOCUS3910</name>
</gene>
<sequence length="176" mass="20338">ECSKLQMALAEYNYDDIYNVDETGLFFKWNLIKYSIQKKIVLLIDNTGSHFNTKRLQKVYFDNSSKDEFDNEQESTHLQPIDAGIIHELNNDEETHYEETDEKVIDLINNLPEKDCVQRYFQFIDFDISTEENLTEEQSDSDDDEILPVSVKGAINGPEGCGYRGGPLYIECQSSN</sequence>
<dbReference type="EMBL" id="CAJVPK010000267">
    <property type="protein sequence ID" value="CAG8485816.1"/>
    <property type="molecule type" value="Genomic_DNA"/>
</dbReference>
<evidence type="ECO:0000313" key="2">
    <source>
        <dbReference type="Proteomes" id="UP000789706"/>
    </source>
</evidence>
<name>A0A9N8ZFE4_9GLOM</name>
<protein>
    <submittedName>
        <fullName evidence="1">6019_t:CDS:1</fullName>
    </submittedName>
</protein>
<feature type="non-terminal residue" evidence="1">
    <location>
        <position position="1"/>
    </location>
</feature>
<evidence type="ECO:0000313" key="1">
    <source>
        <dbReference type="EMBL" id="CAG8485816.1"/>
    </source>
</evidence>
<dbReference type="OrthoDB" id="2443841at2759"/>
<organism evidence="1 2">
    <name type="scientific">Diversispora eburnea</name>
    <dbReference type="NCBI Taxonomy" id="1213867"/>
    <lineage>
        <taxon>Eukaryota</taxon>
        <taxon>Fungi</taxon>
        <taxon>Fungi incertae sedis</taxon>
        <taxon>Mucoromycota</taxon>
        <taxon>Glomeromycotina</taxon>
        <taxon>Glomeromycetes</taxon>
        <taxon>Diversisporales</taxon>
        <taxon>Diversisporaceae</taxon>
        <taxon>Diversispora</taxon>
    </lineage>
</organism>
<dbReference type="Proteomes" id="UP000789706">
    <property type="component" value="Unassembled WGS sequence"/>
</dbReference>